<keyword evidence="1" id="KW-0812">Transmembrane</keyword>
<dbReference type="EMBL" id="JBEYXV010000004">
    <property type="protein sequence ID" value="MEU6820847.1"/>
    <property type="molecule type" value="Genomic_DNA"/>
</dbReference>
<dbReference type="RefSeq" id="WP_359346705.1">
    <property type="nucleotide sequence ID" value="NZ_JBEYXV010000004.1"/>
</dbReference>
<evidence type="ECO:0000256" key="2">
    <source>
        <dbReference type="SAM" id="SignalP"/>
    </source>
</evidence>
<keyword evidence="2" id="KW-0732">Signal</keyword>
<protein>
    <submittedName>
        <fullName evidence="3">DUF916 domain-containing protein</fullName>
    </submittedName>
</protein>
<organism evidence="3 4">
    <name type="scientific">Streptomyces atriruber</name>
    <dbReference type="NCBI Taxonomy" id="545121"/>
    <lineage>
        <taxon>Bacteria</taxon>
        <taxon>Bacillati</taxon>
        <taxon>Actinomycetota</taxon>
        <taxon>Actinomycetes</taxon>
        <taxon>Kitasatosporales</taxon>
        <taxon>Streptomycetaceae</taxon>
        <taxon>Streptomyces</taxon>
    </lineage>
</organism>
<sequence>MKSVRTQLTHRRSAALLITAFTLALGLLTASPPPVAHAADNGRWSVFPAARKADKGSNGDHRAYFRMKADPGRTVRDKVTVSNLAKEPVTFLLYASDAYNTPRDGGFAVREPTAKQRSVGAWARLERSEVTVPAGGKTTVPFTLAIPRNAPPGDHPGAVIALDKRVARAKGTGVGIRQAVGARVYLQVKGERAPGLSVRDVRFDYEVPPLPGLGKDATVTYTLVNSGNVMLEPRVDLKAKGLFGRTSFDSAGNKLPAELMPGQRVRITQKWAGPPPLDWGSVELTASDKAGELVASGSTGYRTVHWGVLVTLALVVVFLVVGVVVRRRRARTTTPN</sequence>
<keyword evidence="1" id="KW-1133">Transmembrane helix</keyword>
<proteinExistence type="predicted"/>
<keyword evidence="1" id="KW-0472">Membrane</keyword>
<feature type="transmembrane region" description="Helical" evidence="1">
    <location>
        <begin position="304"/>
        <end position="325"/>
    </location>
</feature>
<evidence type="ECO:0000313" key="3">
    <source>
        <dbReference type="EMBL" id="MEU6820847.1"/>
    </source>
</evidence>
<comment type="caution">
    <text evidence="3">The sequence shown here is derived from an EMBL/GenBank/DDBJ whole genome shotgun (WGS) entry which is preliminary data.</text>
</comment>
<gene>
    <name evidence="3" type="ORF">ABZ921_09475</name>
</gene>
<dbReference type="Proteomes" id="UP001551176">
    <property type="component" value="Unassembled WGS sequence"/>
</dbReference>
<keyword evidence="4" id="KW-1185">Reference proteome</keyword>
<name>A0ABV3BKJ8_9ACTN</name>
<evidence type="ECO:0000256" key="1">
    <source>
        <dbReference type="SAM" id="Phobius"/>
    </source>
</evidence>
<reference evidence="3 4" key="1">
    <citation type="submission" date="2024-06" db="EMBL/GenBank/DDBJ databases">
        <title>The Natural Products Discovery Center: Release of the First 8490 Sequenced Strains for Exploring Actinobacteria Biosynthetic Diversity.</title>
        <authorList>
            <person name="Kalkreuter E."/>
            <person name="Kautsar S.A."/>
            <person name="Yang D."/>
            <person name="Bader C.D."/>
            <person name="Teijaro C.N."/>
            <person name="Fluegel L."/>
            <person name="Davis C.M."/>
            <person name="Simpson J.R."/>
            <person name="Lauterbach L."/>
            <person name="Steele A.D."/>
            <person name="Gui C."/>
            <person name="Meng S."/>
            <person name="Li G."/>
            <person name="Viehrig K."/>
            <person name="Ye F."/>
            <person name="Su P."/>
            <person name="Kiefer A.F."/>
            <person name="Nichols A."/>
            <person name="Cepeda A.J."/>
            <person name="Yan W."/>
            <person name="Fan B."/>
            <person name="Jiang Y."/>
            <person name="Adhikari A."/>
            <person name="Zheng C.-J."/>
            <person name="Schuster L."/>
            <person name="Cowan T.M."/>
            <person name="Smanski M.J."/>
            <person name="Chevrette M.G."/>
            <person name="De Carvalho L.P.S."/>
            <person name="Shen B."/>
        </authorList>
    </citation>
    <scope>NUCLEOTIDE SEQUENCE [LARGE SCALE GENOMIC DNA]</scope>
    <source>
        <strain evidence="3 4">NPDC046838</strain>
    </source>
</reference>
<feature type="signal peptide" evidence="2">
    <location>
        <begin position="1"/>
        <end position="38"/>
    </location>
</feature>
<accession>A0ABV3BKJ8</accession>
<feature type="chain" id="PRO_5047301329" evidence="2">
    <location>
        <begin position="39"/>
        <end position="336"/>
    </location>
</feature>
<evidence type="ECO:0000313" key="4">
    <source>
        <dbReference type="Proteomes" id="UP001551176"/>
    </source>
</evidence>